<dbReference type="GO" id="GO:0047617">
    <property type="term" value="F:fatty acyl-CoA hydrolase activity"/>
    <property type="evidence" value="ECO:0007669"/>
    <property type="project" value="TreeGrafter"/>
</dbReference>
<comment type="caution">
    <text evidence="1">The sequence shown here is derived from an EMBL/GenBank/DDBJ whole genome shotgun (WGS) entry which is preliminary data.</text>
</comment>
<gene>
    <name evidence="1" type="ORF">DFR76_103270</name>
</gene>
<dbReference type="InterPro" id="IPR050563">
    <property type="entry name" value="4-hydroxybenzoyl-CoA_TE"/>
</dbReference>
<evidence type="ECO:0000313" key="1">
    <source>
        <dbReference type="EMBL" id="RDI67199.1"/>
    </source>
</evidence>
<dbReference type="Pfam" id="PF13279">
    <property type="entry name" value="4HBT_2"/>
    <property type="match status" value="1"/>
</dbReference>
<keyword evidence="2" id="KW-1185">Reference proteome</keyword>
<protein>
    <submittedName>
        <fullName evidence="1">Acyl-CoA thioester hydrolase</fullName>
    </submittedName>
</protein>
<dbReference type="Gene3D" id="3.10.129.10">
    <property type="entry name" value="Hotdog Thioesterase"/>
    <property type="match status" value="1"/>
</dbReference>
<proteinExistence type="predicted"/>
<keyword evidence="1" id="KW-0378">Hydrolase</keyword>
<evidence type="ECO:0000313" key="2">
    <source>
        <dbReference type="Proteomes" id="UP000254869"/>
    </source>
</evidence>
<reference evidence="1 2" key="1">
    <citation type="submission" date="2018-07" db="EMBL/GenBank/DDBJ databases">
        <title>Genomic Encyclopedia of Type Strains, Phase IV (KMG-IV): sequencing the most valuable type-strain genomes for metagenomic binning, comparative biology and taxonomic classification.</title>
        <authorList>
            <person name="Goeker M."/>
        </authorList>
    </citation>
    <scope>NUCLEOTIDE SEQUENCE [LARGE SCALE GENOMIC DNA]</scope>
    <source>
        <strain evidence="1 2">DSM 44290</strain>
    </source>
</reference>
<name>A0A370I915_9NOCA</name>
<dbReference type="InterPro" id="IPR029069">
    <property type="entry name" value="HotDog_dom_sf"/>
</dbReference>
<dbReference type="PANTHER" id="PTHR31793">
    <property type="entry name" value="4-HYDROXYBENZOYL-COA THIOESTERASE FAMILY MEMBER"/>
    <property type="match status" value="1"/>
</dbReference>
<dbReference type="AlphaFoldDB" id="A0A370I915"/>
<dbReference type="SUPFAM" id="SSF54637">
    <property type="entry name" value="Thioesterase/thiol ester dehydrase-isomerase"/>
    <property type="match status" value="1"/>
</dbReference>
<dbReference type="EMBL" id="QQBC01000003">
    <property type="protein sequence ID" value="RDI67199.1"/>
    <property type="molecule type" value="Genomic_DNA"/>
</dbReference>
<dbReference type="STRING" id="1210086.GCA_001613105_04778"/>
<dbReference type="Proteomes" id="UP000254869">
    <property type="component" value="Unassembled WGS sequence"/>
</dbReference>
<sequence length="158" mass="17612">MTENTATPEIPGQPPRVCRGMTFSVPVTVRGYEIDVNGHLNQAVYHQYAEHARWEHFRAAGLDAEKMATTGLGPVVLESTIKYLRELHLGDEVTVTSAFEWGQGKVFRFRQQIIKLDGTVSADITVVTGLMDLTTRKLVSNPVDRFRELTDSPDLLGL</sequence>
<dbReference type="PANTHER" id="PTHR31793:SF24">
    <property type="entry name" value="LONG-CHAIN ACYL-COA THIOESTERASE FADM"/>
    <property type="match status" value="1"/>
</dbReference>
<dbReference type="CDD" id="cd00586">
    <property type="entry name" value="4HBT"/>
    <property type="match status" value="1"/>
</dbReference>
<organism evidence="1 2">
    <name type="scientific">Nocardia pseudobrasiliensis</name>
    <dbReference type="NCBI Taxonomy" id="45979"/>
    <lineage>
        <taxon>Bacteria</taxon>
        <taxon>Bacillati</taxon>
        <taxon>Actinomycetota</taxon>
        <taxon>Actinomycetes</taxon>
        <taxon>Mycobacteriales</taxon>
        <taxon>Nocardiaceae</taxon>
        <taxon>Nocardia</taxon>
    </lineage>
</organism>
<accession>A0A370I915</accession>